<dbReference type="AlphaFoldDB" id="A0AAE1V944"/>
<feature type="region of interest" description="Disordered" evidence="1">
    <location>
        <begin position="304"/>
        <end position="326"/>
    </location>
</feature>
<evidence type="ECO:0000256" key="1">
    <source>
        <dbReference type="SAM" id="MobiDB-lite"/>
    </source>
</evidence>
<name>A0AAE1V944_9SOLA</name>
<comment type="caution">
    <text evidence="2">The sequence shown here is derived from an EMBL/GenBank/DDBJ whole genome shotgun (WGS) entry which is preliminary data.</text>
</comment>
<keyword evidence="3" id="KW-1185">Reference proteome</keyword>
<protein>
    <submittedName>
        <fullName evidence="2">Uncharacterized protein</fullName>
    </submittedName>
</protein>
<reference evidence="2" key="1">
    <citation type="submission" date="2023-12" db="EMBL/GenBank/DDBJ databases">
        <title>Genome assembly of Anisodus tanguticus.</title>
        <authorList>
            <person name="Wang Y.-J."/>
        </authorList>
    </citation>
    <scope>NUCLEOTIDE SEQUENCE</scope>
    <source>
        <strain evidence="2">KB-2021</strain>
        <tissue evidence="2">Leaf</tissue>
    </source>
</reference>
<feature type="region of interest" description="Disordered" evidence="1">
    <location>
        <begin position="198"/>
        <end position="278"/>
    </location>
</feature>
<evidence type="ECO:0000313" key="3">
    <source>
        <dbReference type="Proteomes" id="UP001291623"/>
    </source>
</evidence>
<feature type="region of interest" description="Disordered" evidence="1">
    <location>
        <begin position="467"/>
        <end position="486"/>
    </location>
</feature>
<gene>
    <name evidence="2" type="ORF">RND71_019079</name>
</gene>
<organism evidence="2 3">
    <name type="scientific">Anisodus tanguticus</name>
    <dbReference type="NCBI Taxonomy" id="243964"/>
    <lineage>
        <taxon>Eukaryota</taxon>
        <taxon>Viridiplantae</taxon>
        <taxon>Streptophyta</taxon>
        <taxon>Embryophyta</taxon>
        <taxon>Tracheophyta</taxon>
        <taxon>Spermatophyta</taxon>
        <taxon>Magnoliopsida</taxon>
        <taxon>eudicotyledons</taxon>
        <taxon>Gunneridae</taxon>
        <taxon>Pentapetalae</taxon>
        <taxon>asterids</taxon>
        <taxon>lamiids</taxon>
        <taxon>Solanales</taxon>
        <taxon>Solanaceae</taxon>
        <taxon>Solanoideae</taxon>
        <taxon>Hyoscyameae</taxon>
        <taxon>Anisodus</taxon>
    </lineage>
</organism>
<dbReference type="EMBL" id="JAVYJV010000010">
    <property type="protein sequence ID" value="KAK4360127.1"/>
    <property type="molecule type" value="Genomic_DNA"/>
</dbReference>
<accession>A0AAE1V944</accession>
<feature type="compositionally biased region" description="Basic and acidic residues" evidence="1">
    <location>
        <begin position="230"/>
        <end position="240"/>
    </location>
</feature>
<dbReference type="InterPro" id="IPR044792">
    <property type="entry name" value="TAR1"/>
</dbReference>
<proteinExistence type="predicted"/>
<dbReference type="GO" id="GO:0043457">
    <property type="term" value="P:regulation of cellular respiration"/>
    <property type="evidence" value="ECO:0007669"/>
    <property type="project" value="InterPro"/>
</dbReference>
<evidence type="ECO:0000313" key="2">
    <source>
        <dbReference type="EMBL" id="KAK4360127.1"/>
    </source>
</evidence>
<dbReference type="PANTHER" id="PTHR47188">
    <property type="entry name" value="PROTEIN TAR1"/>
    <property type="match status" value="1"/>
</dbReference>
<dbReference type="PANTHER" id="PTHR47188:SF1">
    <property type="entry name" value="PROTEIN TAR1"/>
    <property type="match status" value="1"/>
</dbReference>
<dbReference type="Proteomes" id="UP001291623">
    <property type="component" value="Unassembled WGS sequence"/>
</dbReference>
<sequence>MTTVCCLLNRPTPFVGSRLARGLARNRLPVHPASPILLTKNGPLGALDSVARLNKAAARVLLYLKFENRSRALRPGASNHWLYPIELARELRLSKGNFGGNRLLDGSISLSPLYPSRTNDLHVGIGCGPPREFPAASPRSGIVHHLSGPDGMLTLEPFSEDQGRSAVHPSGGSHQSASLRLTGLLAVDSHTCRTPWSVFQDGSNGEPTGRRRSARMREARRGGARAACHNRGDGVPRAYREPGFGRPPPPTAPVHARVDRRTGSSPFHIRPGRIAGPHPLPSRQFQALFDSLFKVLFIFPSRGRGRSGGAQEGVGESNARRATARDDESWVTTTTCRDVVDVDPHFRPAASSRRTGGRCRRDTAASRMAGAACAAARCVTPVTPGGRALGLMAFGRNLRSKTRWFTGLRNSHQVSHFATFFIDARARYPLREFNGLLATSRARTARVAAIRTFHRIIQSVGATGGVYKGRGRSQRGDDSRLLGIPR</sequence>